<dbReference type="PANTHER" id="PTHR34047">
    <property type="entry name" value="NUCLEAR INTRON MATURASE 1, MITOCHONDRIAL-RELATED"/>
    <property type="match status" value="1"/>
</dbReference>
<keyword evidence="3" id="KW-0695">RNA-directed DNA polymerase</keyword>
<reference evidence="4" key="1">
    <citation type="journal article" date="2019" name="Int. J. Syst. Evol. Microbiol.">
        <title>The Global Catalogue of Microorganisms (GCM) 10K type strain sequencing project: providing services to taxonomists for standard genome sequencing and annotation.</title>
        <authorList>
            <consortium name="The Broad Institute Genomics Platform"/>
            <consortium name="The Broad Institute Genome Sequencing Center for Infectious Disease"/>
            <person name="Wu L."/>
            <person name="Ma J."/>
        </authorList>
    </citation>
    <scope>NUCLEOTIDE SEQUENCE [LARGE SCALE GENOMIC DNA]</scope>
    <source>
        <strain evidence="4">CECT 8472</strain>
    </source>
</reference>
<dbReference type="PANTHER" id="PTHR34047:SF8">
    <property type="entry name" value="PROTEIN YKFC"/>
    <property type="match status" value="1"/>
</dbReference>
<dbReference type="InterPro" id="IPR043128">
    <property type="entry name" value="Rev_trsase/Diguanyl_cyclase"/>
</dbReference>
<dbReference type="GO" id="GO:0003964">
    <property type="term" value="F:RNA-directed DNA polymerase activity"/>
    <property type="evidence" value="ECO:0007669"/>
    <property type="project" value="UniProtKB-KW"/>
</dbReference>
<dbReference type="Pfam" id="PF00078">
    <property type="entry name" value="RVT_1"/>
    <property type="match status" value="1"/>
</dbReference>
<dbReference type="Proteomes" id="UP001595799">
    <property type="component" value="Unassembled WGS sequence"/>
</dbReference>
<dbReference type="InterPro" id="IPR043502">
    <property type="entry name" value="DNA/RNA_pol_sf"/>
</dbReference>
<evidence type="ECO:0000259" key="2">
    <source>
        <dbReference type="PROSITE" id="PS50878"/>
    </source>
</evidence>
<evidence type="ECO:0000313" key="4">
    <source>
        <dbReference type="Proteomes" id="UP001595799"/>
    </source>
</evidence>
<feature type="domain" description="Reverse transcriptase" evidence="2">
    <location>
        <begin position="1"/>
        <end position="303"/>
    </location>
</feature>
<accession>A0ABV8UQP5</accession>
<protein>
    <submittedName>
        <fullName evidence="3">RNA-directed DNA polymerase</fullName>
    </submittedName>
</protein>
<proteinExistence type="inferred from homology"/>
<organism evidence="3 4">
    <name type="scientific">Fodinicurvata halophila</name>
    <dbReference type="NCBI Taxonomy" id="1419723"/>
    <lineage>
        <taxon>Bacteria</taxon>
        <taxon>Pseudomonadati</taxon>
        <taxon>Pseudomonadota</taxon>
        <taxon>Alphaproteobacteria</taxon>
        <taxon>Rhodospirillales</taxon>
        <taxon>Rhodovibrionaceae</taxon>
        <taxon>Fodinicurvata</taxon>
    </lineage>
</organism>
<dbReference type="CDD" id="cd01646">
    <property type="entry name" value="RT_Bac_retron_I"/>
    <property type="match status" value="1"/>
</dbReference>
<keyword evidence="3" id="KW-0548">Nucleotidyltransferase</keyword>
<keyword evidence="3" id="KW-0808">Transferase</keyword>
<dbReference type="RefSeq" id="WP_382423819.1">
    <property type="nucleotide sequence ID" value="NZ_JBHSCW010000017.1"/>
</dbReference>
<gene>
    <name evidence="3" type="ORF">ACFOW6_18020</name>
</gene>
<evidence type="ECO:0000256" key="1">
    <source>
        <dbReference type="ARBA" id="ARBA00034120"/>
    </source>
</evidence>
<name>A0ABV8UQP5_9PROT</name>
<dbReference type="InterPro" id="IPR051083">
    <property type="entry name" value="GrpII_Intron_Splice-Mob/Def"/>
</dbReference>
<dbReference type="Gene3D" id="3.30.70.270">
    <property type="match status" value="1"/>
</dbReference>
<dbReference type="PROSITE" id="PS50878">
    <property type="entry name" value="RT_POL"/>
    <property type="match status" value="1"/>
</dbReference>
<evidence type="ECO:0000313" key="3">
    <source>
        <dbReference type="EMBL" id="MFC4353444.1"/>
    </source>
</evidence>
<dbReference type="InterPro" id="IPR000477">
    <property type="entry name" value="RT_dom"/>
</dbReference>
<sequence>MRSPKFHHNRSVIETVVTKPILKRRWKSLGRQLRNQLFLDVVEFKDIDAQINEIAENIEQQIRNGSYQPAKPTHYLVEKSRGLCRQMTQSEPRDLLVLETLTNSLKHELVESRPSKRSFFEPDQQRFTRRERRLGIDEYSSIKPWKDFQQAIFAFSKERKFIVVTDVANFYDFISFKHLRNIISSICQVREPLLDLLIFVLNEMAWTPDYMPRSEVGLPQMESNAPRVLANAMLYELDRVAEEKAFGEYVRYMDDIDVGVDSISKAKESIRDIDLTLQSRQLRLNSSKTRILTPAEAFDHFCIRENQFLDFCSDIIERKGITGHDTVKRALGCILINGIPKLGDL</sequence>
<comment type="caution">
    <text evidence="3">The sequence shown here is derived from an EMBL/GenBank/DDBJ whole genome shotgun (WGS) entry which is preliminary data.</text>
</comment>
<dbReference type="EMBL" id="JBHSCW010000017">
    <property type="protein sequence ID" value="MFC4353444.1"/>
    <property type="molecule type" value="Genomic_DNA"/>
</dbReference>
<comment type="similarity">
    <text evidence="1">Belongs to the bacterial reverse transcriptase family.</text>
</comment>
<keyword evidence="4" id="KW-1185">Reference proteome</keyword>
<dbReference type="SUPFAM" id="SSF56672">
    <property type="entry name" value="DNA/RNA polymerases"/>
    <property type="match status" value="1"/>
</dbReference>